<dbReference type="EMBL" id="AZFH01000022">
    <property type="protein sequence ID" value="KRL82304.1"/>
    <property type="molecule type" value="Genomic_DNA"/>
</dbReference>
<dbReference type="AlphaFoldDB" id="A0A0R1TM40"/>
<proteinExistence type="predicted"/>
<evidence type="ECO:0000313" key="2">
    <source>
        <dbReference type="Proteomes" id="UP000051048"/>
    </source>
</evidence>
<reference evidence="1 2" key="1">
    <citation type="journal article" date="2015" name="Genome Announc.">
        <title>Expanding the biotechnology potential of lactobacilli through comparative genomics of 213 strains and associated genera.</title>
        <authorList>
            <person name="Sun Z."/>
            <person name="Harris H.M."/>
            <person name="McCann A."/>
            <person name="Guo C."/>
            <person name="Argimon S."/>
            <person name="Zhang W."/>
            <person name="Yang X."/>
            <person name="Jeffery I.B."/>
            <person name="Cooney J.C."/>
            <person name="Kagawa T.F."/>
            <person name="Liu W."/>
            <person name="Song Y."/>
            <person name="Salvetti E."/>
            <person name="Wrobel A."/>
            <person name="Rasinkangas P."/>
            <person name="Parkhill J."/>
            <person name="Rea M.C."/>
            <person name="O'Sullivan O."/>
            <person name="Ritari J."/>
            <person name="Douillard F.P."/>
            <person name="Paul Ross R."/>
            <person name="Yang R."/>
            <person name="Briner A.E."/>
            <person name="Felis G.E."/>
            <person name="de Vos W.M."/>
            <person name="Barrangou R."/>
            <person name="Klaenhammer T.R."/>
            <person name="Caufield P.W."/>
            <person name="Cui Y."/>
            <person name="Zhang H."/>
            <person name="O'Toole P.W."/>
        </authorList>
    </citation>
    <scope>NUCLEOTIDE SEQUENCE [LARGE SCALE GENOMIC DNA]</scope>
    <source>
        <strain evidence="1 2">DSM 15833</strain>
    </source>
</reference>
<name>A0A0R1TM40_9LACO</name>
<organism evidence="1 2">
    <name type="scientific">Ligilactobacillus equi DSM 15833 = JCM 10991</name>
    <dbReference type="NCBI Taxonomy" id="1423740"/>
    <lineage>
        <taxon>Bacteria</taxon>
        <taxon>Bacillati</taxon>
        <taxon>Bacillota</taxon>
        <taxon>Bacilli</taxon>
        <taxon>Lactobacillales</taxon>
        <taxon>Lactobacillaceae</taxon>
        <taxon>Ligilactobacillus</taxon>
    </lineage>
</organism>
<sequence>MEFSQTAYQEFKAELEEVETLFNDSIALSHAGRSVLITKLNKLRVKARAFVDSGEGGEVEKSEKIEKTVR</sequence>
<protein>
    <submittedName>
        <fullName evidence="1">Uncharacterized protein</fullName>
    </submittedName>
</protein>
<dbReference type="PATRIC" id="fig|1423740.3.peg.1062"/>
<comment type="caution">
    <text evidence="1">The sequence shown here is derived from an EMBL/GenBank/DDBJ whole genome shotgun (WGS) entry which is preliminary data.</text>
</comment>
<dbReference type="RefSeq" id="WP_025020804.1">
    <property type="nucleotide sequence ID" value="NZ_AZFH01000022.1"/>
</dbReference>
<gene>
    <name evidence="1" type="ORF">FC36_GL000993</name>
</gene>
<accession>A0A0R1TM40</accession>
<dbReference type="Proteomes" id="UP000051048">
    <property type="component" value="Unassembled WGS sequence"/>
</dbReference>
<evidence type="ECO:0000313" key="1">
    <source>
        <dbReference type="EMBL" id="KRL82304.1"/>
    </source>
</evidence>